<name>A0ABW0P994_9HYPH</name>
<gene>
    <name evidence="2" type="ORF">ACFPN9_28830</name>
</gene>
<organism evidence="2 3">
    <name type="scientific">Bosea massiliensis</name>
    <dbReference type="NCBI Taxonomy" id="151419"/>
    <lineage>
        <taxon>Bacteria</taxon>
        <taxon>Pseudomonadati</taxon>
        <taxon>Pseudomonadota</taxon>
        <taxon>Alphaproteobacteria</taxon>
        <taxon>Hyphomicrobiales</taxon>
        <taxon>Boseaceae</taxon>
        <taxon>Bosea</taxon>
    </lineage>
</organism>
<protein>
    <submittedName>
        <fullName evidence="2">Uncharacterized protein</fullName>
    </submittedName>
</protein>
<accession>A0ABW0P994</accession>
<dbReference type="RefSeq" id="WP_257733302.1">
    <property type="nucleotide sequence ID" value="NZ_JBHSLU010000152.1"/>
</dbReference>
<dbReference type="Proteomes" id="UP001596060">
    <property type="component" value="Unassembled WGS sequence"/>
</dbReference>
<dbReference type="EMBL" id="JBHSLU010000152">
    <property type="protein sequence ID" value="MFC5509225.1"/>
    <property type="molecule type" value="Genomic_DNA"/>
</dbReference>
<feature type="region of interest" description="Disordered" evidence="1">
    <location>
        <begin position="1"/>
        <end position="37"/>
    </location>
</feature>
<comment type="caution">
    <text evidence="2">The sequence shown here is derived from an EMBL/GenBank/DDBJ whole genome shotgun (WGS) entry which is preliminary data.</text>
</comment>
<evidence type="ECO:0000256" key="1">
    <source>
        <dbReference type="SAM" id="MobiDB-lite"/>
    </source>
</evidence>
<evidence type="ECO:0000313" key="3">
    <source>
        <dbReference type="Proteomes" id="UP001596060"/>
    </source>
</evidence>
<evidence type="ECO:0000313" key="2">
    <source>
        <dbReference type="EMBL" id="MFC5509225.1"/>
    </source>
</evidence>
<proteinExistence type="predicted"/>
<keyword evidence="3" id="KW-1185">Reference proteome</keyword>
<reference evidence="3" key="1">
    <citation type="journal article" date="2019" name="Int. J. Syst. Evol. Microbiol.">
        <title>The Global Catalogue of Microorganisms (GCM) 10K type strain sequencing project: providing services to taxonomists for standard genome sequencing and annotation.</title>
        <authorList>
            <consortium name="The Broad Institute Genomics Platform"/>
            <consortium name="The Broad Institute Genome Sequencing Center for Infectious Disease"/>
            <person name="Wu L."/>
            <person name="Ma J."/>
        </authorList>
    </citation>
    <scope>NUCLEOTIDE SEQUENCE [LARGE SCALE GENOMIC DNA]</scope>
    <source>
        <strain evidence="3">CCUG 43117</strain>
    </source>
</reference>
<sequence length="333" mass="36102">MTRNDSRGPLAPHDNAHPGGQDGPAEPIRDPLAAITESVSDDPSVAELIAFRRSAPDLQAVAIDAKRCGDEARRLLIGSDHPDPQNRAWVALAIAKLSCSAIVAIWPCDTVRDAHAKMALAEADALHGDDAERGEAAMLDAASATRIRLQRAAYAVDPLIVPPGPAAPSQDDRGLAHWPIRHFDLVDLTPPSAGDVLLSPREIARWGLFLKAEPPFEGRLARVEQMFAIADRLRVLARQAEDGARDLRWACEGALILAYMAAAQIAIWPALKHSPEAQAKERLVTVINARASRGDPAHMQATIRHLFTEAAWPAHGWRPTATVVREPDWIPIV</sequence>